<dbReference type="AlphaFoldDB" id="A0A0G0MQA7"/>
<evidence type="ECO:0000313" key="9">
    <source>
        <dbReference type="EMBL" id="KKQ75859.1"/>
    </source>
</evidence>
<comment type="similarity">
    <text evidence="1 6">Belongs to the TACO1 family.</text>
</comment>
<accession>A0A0G0MQA7</accession>
<evidence type="ECO:0000256" key="5">
    <source>
        <dbReference type="ARBA" id="ARBA00023163"/>
    </source>
</evidence>
<dbReference type="NCBIfam" id="TIGR01033">
    <property type="entry name" value="YebC/PmpR family DNA-binding transcriptional regulator"/>
    <property type="match status" value="1"/>
</dbReference>
<dbReference type="InterPro" id="IPR049083">
    <property type="entry name" value="TACO1_YebC_N"/>
</dbReference>
<dbReference type="Gene3D" id="1.10.10.200">
    <property type="match status" value="1"/>
</dbReference>
<dbReference type="GO" id="GO:0006355">
    <property type="term" value="P:regulation of DNA-templated transcription"/>
    <property type="evidence" value="ECO:0007669"/>
    <property type="project" value="UniProtKB-UniRule"/>
</dbReference>
<dbReference type="Gene3D" id="3.30.70.980">
    <property type="match status" value="2"/>
</dbReference>
<dbReference type="InterPro" id="IPR017856">
    <property type="entry name" value="Integrase-like_N"/>
</dbReference>
<dbReference type="GO" id="GO:0003677">
    <property type="term" value="F:DNA binding"/>
    <property type="evidence" value="ECO:0007669"/>
    <property type="project" value="UniProtKB-UniRule"/>
</dbReference>
<dbReference type="Proteomes" id="UP000034181">
    <property type="component" value="Unassembled WGS sequence"/>
</dbReference>
<organism evidence="9 10">
    <name type="scientific">Candidatus Woesebacteria bacterium GW2011_GWB1_38_5b</name>
    <dbReference type="NCBI Taxonomy" id="1618569"/>
    <lineage>
        <taxon>Bacteria</taxon>
        <taxon>Candidatus Woeseibacteriota</taxon>
    </lineage>
</organism>
<proteinExistence type="inferred from homology"/>
<protein>
    <recommendedName>
        <fullName evidence="6">Probable transcriptional regulatory protein US96_C0003G0017</fullName>
    </recommendedName>
</protein>
<dbReference type="InterPro" id="IPR048300">
    <property type="entry name" value="TACO1_YebC-like_2nd/3rd_dom"/>
</dbReference>
<keyword evidence="3 6" id="KW-0805">Transcription regulation</keyword>
<dbReference type="HAMAP" id="MF_00693">
    <property type="entry name" value="Transcrip_reg_TACO1"/>
    <property type="match status" value="1"/>
</dbReference>
<comment type="subcellular location">
    <subcellularLocation>
        <location evidence="6">Cytoplasm</location>
    </subcellularLocation>
</comment>
<sequence>MADDVKRCIIGLMSGHSKWATIHRQKGVKDAARGQLFSKLARIITIATKTGGGANPDSNNKLRVAIEKARQANMPKENIERAVSKGATGDAMEEVAYEGFGPLGIQLIIEASTDNRNRSAQEIKNLLEKSGGHLGGPGSASFNFIPSGYILVEKNANPEEAILKFMDFEVEDVLDTPEGIEVYTNPHQLYDVRHKIEALGYIVKDTELIQKPKLMQDIDSASVEKVIDFLTNLEDHDDIHKVFTNAHLK</sequence>
<dbReference type="Pfam" id="PF01709">
    <property type="entry name" value="Transcrip_reg"/>
    <property type="match status" value="1"/>
</dbReference>
<evidence type="ECO:0000256" key="2">
    <source>
        <dbReference type="ARBA" id="ARBA00022490"/>
    </source>
</evidence>
<feature type="domain" description="TACO1/YebC-like N-terminal" evidence="8">
    <location>
        <begin position="17"/>
        <end position="88"/>
    </location>
</feature>
<dbReference type="InterPro" id="IPR002876">
    <property type="entry name" value="Transcrip_reg_TACO1-like"/>
</dbReference>
<dbReference type="InterPro" id="IPR029072">
    <property type="entry name" value="YebC-like"/>
</dbReference>
<dbReference type="GO" id="GO:0005829">
    <property type="term" value="C:cytosol"/>
    <property type="evidence" value="ECO:0007669"/>
    <property type="project" value="TreeGrafter"/>
</dbReference>
<dbReference type="NCBIfam" id="NF009044">
    <property type="entry name" value="PRK12378.1"/>
    <property type="match status" value="1"/>
</dbReference>
<keyword evidence="4 6" id="KW-0238">DNA-binding</keyword>
<feature type="domain" description="TACO1/YebC-like second and third" evidence="7">
    <location>
        <begin position="92"/>
        <end position="246"/>
    </location>
</feature>
<evidence type="ECO:0000256" key="3">
    <source>
        <dbReference type="ARBA" id="ARBA00023015"/>
    </source>
</evidence>
<dbReference type="Pfam" id="PF20772">
    <property type="entry name" value="TACO1_YebC_N"/>
    <property type="match status" value="1"/>
</dbReference>
<dbReference type="PANTHER" id="PTHR12532:SF6">
    <property type="entry name" value="TRANSCRIPTIONAL REGULATORY PROTEIN YEBC-RELATED"/>
    <property type="match status" value="1"/>
</dbReference>
<dbReference type="SUPFAM" id="SSF75625">
    <property type="entry name" value="YebC-like"/>
    <property type="match status" value="1"/>
</dbReference>
<evidence type="ECO:0000259" key="8">
    <source>
        <dbReference type="Pfam" id="PF20772"/>
    </source>
</evidence>
<name>A0A0G0MQA7_9BACT</name>
<keyword evidence="2 6" id="KW-0963">Cytoplasm</keyword>
<dbReference type="NCBIfam" id="NF001030">
    <property type="entry name" value="PRK00110.1"/>
    <property type="match status" value="1"/>
</dbReference>
<evidence type="ECO:0000259" key="7">
    <source>
        <dbReference type="Pfam" id="PF01709"/>
    </source>
</evidence>
<dbReference type="InterPro" id="IPR026564">
    <property type="entry name" value="Transcrip_reg_TACO1-like_dom3"/>
</dbReference>
<dbReference type="FunFam" id="1.10.10.200:FF:000002">
    <property type="entry name" value="Probable transcriptional regulatory protein CLM62_37755"/>
    <property type="match status" value="1"/>
</dbReference>
<gene>
    <name evidence="9" type="ORF">US96_C0003G0017</name>
</gene>
<reference evidence="9 10" key="1">
    <citation type="journal article" date="2015" name="Nature">
        <title>rRNA introns, odd ribosomes, and small enigmatic genomes across a large radiation of phyla.</title>
        <authorList>
            <person name="Brown C.T."/>
            <person name="Hug L.A."/>
            <person name="Thomas B.C."/>
            <person name="Sharon I."/>
            <person name="Castelle C.J."/>
            <person name="Singh A."/>
            <person name="Wilkins M.J."/>
            <person name="Williams K.H."/>
            <person name="Banfield J.F."/>
        </authorList>
    </citation>
    <scope>NUCLEOTIDE SEQUENCE [LARGE SCALE GENOMIC DNA]</scope>
</reference>
<comment type="caution">
    <text evidence="9">The sequence shown here is derived from an EMBL/GenBank/DDBJ whole genome shotgun (WGS) entry which is preliminary data.</text>
</comment>
<evidence type="ECO:0000313" key="10">
    <source>
        <dbReference type="Proteomes" id="UP000034181"/>
    </source>
</evidence>
<evidence type="ECO:0000256" key="4">
    <source>
        <dbReference type="ARBA" id="ARBA00023125"/>
    </source>
</evidence>
<dbReference type="EMBL" id="LBUZ01000003">
    <property type="protein sequence ID" value="KKQ75859.1"/>
    <property type="molecule type" value="Genomic_DNA"/>
</dbReference>
<dbReference type="PANTHER" id="PTHR12532">
    <property type="entry name" value="TRANSLATIONAL ACTIVATOR OF CYTOCHROME C OXIDASE 1"/>
    <property type="match status" value="1"/>
</dbReference>
<evidence type="ECO:0000256" key="6">
    <source>
        <dbReference type="HAMAP-Rule" id="MF_00693"/>
    </source>
</evidence>
<evidence type="ECO:0000256" key="1">
    <source>
        <dbReference type="ARBA" id="ARBA00008724"/>
    </source>
</evidence>
<keyword evidence="5 6" id="KW-0804">Transcription</keyword>